<name>A0ABW4PRA1_9ACTN</name>
<evidence type="ECO:0000313" key="2">
    <source>
        <dbReference type="EMBL" id="MFD1832853.1"/>
    </source>
</evidence>
<dbReference type="GO" id="GO:0016787">
    <property type="term" value="F:hydrolase activity"/>
    <property type="evidence" value="ECO:0007669"/>
    <property type="project" value="UniProtKB-KW"/>
</dbReference>
<protein>
    <submittedName>
        <fullName evidence="2">Alpha/beta hydrolase</fullName>
    </submittedName>
</protein>
<proteinExistence type="predicted"/>
<dbReference type="Pfam" id="PF06259">
    <property type="entry name" value="Abhydrolase_8"/>
    <property type="match status" value="1"/>
</dbReference>
<accession>A0ABW4PRA1</accession>
<reference evidence="3" key="1">
    <citation type="journal article" date="2019" name="Int. J. Syst. Evol. Microbiol.">
        <title>The Global Catalogue of Microorganisms (GCM) 10K type strain sequencing project: providing services to taxonomists for standard genome sequencing and annotation.</title>
        <authorList>
            <consortium name="The Broad Institute Genomics Platform"/>
            <consortium name="The Broad Institute Genome Sequencing Center for Infectious Disease"/>
            <person name="Wu L."/>
            <person name="Ma J."/>
        </authorList>
    </citation>
    <scope>NUCLEOTIDE SEQUENCE [LARGE SCALE GENOMIC DNA]</scope>
    <source>
        <strain evidence="3">CGMCC 4.7455</strain>
    </source>
</reference>
<dbReference type="InterPro" id="IPR029058">
    <property type="entry name" value="AB_hydrolase_fold"/>
</dbReference>
<dbReference type="EMBL" id="JBHUFU010000020">
    <property type="protein sequence ID" value="MFD1832853.1"/>
    <property type="molecule type" value="Genomic_DNA"/>
</dbReference>
<evidence type="ECO:0000313" key="3">
    <source>
        <dbReference type="Proteomes" id="UP001597365"/>
    </source>
</evidence>
<feature type="domain" description="DUF1023" evidence="1">
    <location>
        <begin position="331"/>
        <end position="496"/>
    </location>
</feature>
<keyword evidence="2" id="KW-0378">Hydrolase</keyword>
<evidence type="ECO:0000259" key="1">
    <source>
        <dbReference type="Pfam" id="PF06259"/>
    </source>
</evidence>
<organism evidence="2 3">
    <name type="scientific">Streptomyces desertarenae</name>
    <dbReference type="NCBI Taxonomy" id="2666184"/>
    <lineage>
        <taxon>Bacteria</taxon>
        <taxon>Bacillati</taxon>
        <taxon>Actinomycetota</taxon>
        <taxon>Actinomycetes</taxon>
        <taxon>Kitasatosporales</taxon>
        <taxon>Streptomycetaceae</taxon>
        <taxon>Streptomyces</taxon>
    </lineage>
</organism>
<dbReference type="RefSeq" id="WP_380904158.1">
    <property type="nucleotide sequence ID" value="NZ_JBHUFU010000020.1"/>
</dbReference>
<dbReference type="InterPro" id="IPR010427">
    <property type="entry name" value="DUF1023"/>
</dbReference>
<keyword evidence="3" id="KW-1185">Reference proteome</keyword>
<dbReference type="SUPFAM" id="SSF53474">
    <property type="entry name" value="alpha/beta-Hydrolases"/>
    <property type="match status" value="1"/>
</dbReference>
<dbReference type="Proteomes" id="UP001597365">
    <property type="component" value="Unassembled WGS sequence"/>
</dbReference>
<sequence>MDWADQQMLAKIRAQEGNTKDAAFKALERLSRNYQYIQVECGLIQTALNGLADDLGEPQRKLKRALGDAEANGLTVGDDGSVAYPAAKGLDGKEVPGGTVRGRTSDLFEERTRPVTPAMPNAGRLEVGANPKKRLAEDISAAVLGALDDARRIDEQYAKILSKLTAERGLKVGSAQWADAGSDRRVVHKAVGDNYEKNGIPQGKSPEENAKWWKALSADERDAYVSLYPASVGALDGLPAEVRDSANRVVLNEEQARTADALAKHLTREPERYRSVSVKGETARVENSDWREWEEERKRLDELGKGMRAIENRFDQTGKNGLPEAYLLGFDTKNLGHAVIANGNPDTADHTAVFVPGTGARLGDIQTGMDRSSALWTESSKLAPEEDVSTIAWYGYDAPQNVITESPLSRYADDAAPRLNQFMNGLDASHARDSESHTTVVSHSYGTTVVGSAARQGELNTDDVIFAGSPGVQVGKASEMDVPEGHVWSQRADEDDMVVEIGRWGHGGHDVRLGGGAFITPSDELFGANRMATDTEGHSGYWDYNDDSKRSSESLLNQARVISGNYNEVTYD</sequence>
<comment type="caution">
    <text evidence="2">The sequence shown here is derived from an EMBL/GenBank/DDBJ whole genome shotgun (WGS) entry which is preliminary data.</text>
</comment>
<gene>
    <name evidence="2" type="ORF">ACFSJS_24875</name>
</gene>